<dbReference type="Proteomes" id="UP000002035">
    <property type="component" value="Unassembled WGS sequence"/>
</dbReference>
<protein>
    <submittedName>
        <fullName evidence="1">Uncharacterized protein</fullName>
    </submittedName>
</protein>
<dbReference type="EMBL" id="DS995701">
    <property type="protein sequence ID" value="EEQ28176.1"/>
    <property type="molecule type" value="Genomic_DNA"/>
</dbReference>
<reference evidence="2" key="1">
    <citation type="journal article" date="2012" name="MBio">
        <title>Comparative genome analysis of Trichophyton rubrum and related dermatophytes reveals candidate genes involved in infection.</title>
        <authorList>
            <person name="Martinez D.A."/>
            <person name="Oliver B.G."/>
            <person name="Graeser Y."/>
            <person name="Goldberg J.M."/>
            <person name="Li W."/>
            <person name="Martinez-Rossi N.M."/>
            <person name="Monod M."/>
            <person name="Shelest E."/>
            <person name="Barton R.C."/>
            <person name="Birch E."/>
            <person name="Brakhage A.A."/>
            <person name="Chen Z."/>
            <person name="Gurr S.J."/>
            <person name="Heiman D."/>
            <person name="Heitman J."/>
            <person name="Kosti I."/>
            <person name="Rossi A."/>
            <person name="Saif S."/>
            <person name="Samalova M."/>
            <person name="Saunders C.W."/>
            <person name="Shea T."/>
            <person name="Summerbell R.C."/>
            <person name="Xu J."/>
            <person name="Young S."/>
            <person name="Zeng Q."/>
            <person name="Birren B.W."/>
            <person name="Cuomo C.A."/>
            <person name="White T.C."/>
        </authorList>
    </citation>
    <scope>NUCLEOTIDE SEQUENCE [LARGE SCALE GENOMIC DNA]</scope>
    <source>
        <strain evidence="2">ATCC MYA-4605 / CBS 113480</strain>
    </source>
</reference>
<dbReference type="GeneID" id="9228335"/>
<dbReference type="VEuPathDB" id="FungiDB:MCYG_01064"/>
<sequence length="134" mass="15279">MAGFDFYIWQMESKEAIRLCAYVHSRLLSYSPRSFPMEKRKEGNSQYYASGITWRFLLVVIASVEERTASMLQCHLGSPEVRHDQDLTRSVGGCLVYVTFVWCGFPKATRAFSCLSACLPVCRSEKATMDQEVN</sequence>
<evidence type="ECO:0000313" key="2">
    <source>
        <dbReference type="Proteomes" id="UP000002035"/>
    </source>
</evidence>
<name>C5FEE2_ARTOC</name>
<dbReference type="RefSeq" id="XP_002850960.1">
    <property type="nucleotide sequence ID" value="XM_002850914.1"/>
</dbReference>
<dbReference type="HOGENOM" id="CLU_1895681_0_0_1"/>
<gene>
    <name evidence="1" type="ORF">MCYG_01064</name>
</gene>
<evidence type="ECO:0000313" key="1">
    <source>
        <dbReference type="EMBL" id="EEQ28176.1"/>
    </source>
</evidence>
<organism evidence="1 2">
    <name type="scientific">Arthroderma otae (strain ATCC MYA-4605 / CBS 113480)</name>
    <name type="common">Microsporum canis</name>
    <dbReference type="NCBI Taxonomy" id="554155"/>
    <lineage>
        <taxon>Eukaryota</taxon>
        <taxon>Fungi</taxon>
        <taxon>Dikarya</taxon>
        <taxon>Ascomycota</taxon>
        <taxon>Pezizomycotina</taxon>
        <taxon>Eurotiomycetes</taxon>
        <taxon>Eurotiomycetidae</taxon>
        <taxon>Onygenales</taxon>
        <taxon>Arthrodermataceae</taxon>
        <taxon>Microsporum</taxon>
    </lineage>
</organism>
<dbReference type="AlphaFoldDB" id="C5FEE2"/>
<proteinExistence type="predicted"/>
<keyword evidence="2" id="KW-1185">Reference proteome</keyword>
<accession>C5FEE2</accession>